<keyword evidence="2" id="KW-1185">Reference proteome</keyword>
<comment type="caution">
    <text evidence="1">The sequence shown here is derived from an EMBL/GenBank/DDBJ whole genome shotgun (WGS) entry which is preliminary data.</text>
</comment>
<gene>
    <name evidence="1" type="ORF">KIN20_023733</name>
</gene>
<name>A0AAD5MS68_PARTN</name>
<accession>A0AAD5MS68</accession>
<dbReference type="AlphaFoldDB" id="A0AAD5MS68"/>
<evidence type="ECO:0000313" key="1">
    <source>
        <dbReference type="EMBL" id="KAJ1363795.1"/>
    </source>
</evidence>
<protein>
    <submittedName>
        <fullName evidence="1">Uncharacterized protein</fullName>
    </submittedName>
</protein>
<proteinExistence type="predicted"/>
<sequence length="66" mass="7881">MDHHASLHHKIRDFENRIRKWRQLRFGFVDSVHLIAPRRSASSDPKRFVGEFCPQIHRFESLSAII</sequence>
<evidence type="ECO:0000313" key="2">
    <source>
        <dbReference type="Proteomes" id="UP001196413"/>
    </source>
</evidence>
<reference evidence="1" key="1">
    <citation type="submission" date="2021-06" db="EMBL/GenBank/DDBJ databases">
        <title>Parelaphostrongylus tenuis whole genome reference sequence.</title>
        <authorList>
            <person name="Garwood T.J."/>
            <person name="Larsen P.A."/>
            <person name="Fountain-Jones N.M."/>
            <person name="Garbe J.R."/>
            <person name="Macchietto M.G."/>
            <person name="Kania S.A."/>
            <person name="Gerhold R.W."/>
            <person name="Richards J.E."/>
            <person name="Wolf T.M."/>
        </authorList>
    </citation>
    <scope>NUCLEOTIDE SEQUENCE</scope>
    <source>
        <strain evidence="1">MNPRO001-30</strain>
        <tissue evidence="1">Meninges</tissue>
    </source>
</reference>
<dbReference type="EMBL" id="JAHQIW010004801">
    <property type="protein sequence ID" value="KAJ1363795.1"/>
    <property type="molecule type" value="Genomic_DNA"/>
</dbReference>
<organism evidence="1 2">
    <name type="scientific">Parelaphostrongylus tenuis</name>
    <name type="common">Meningeal worm</name>
    <dbReference type="NCBI Taxonomy" id="148309"/>
    <lineage>
        <taxon>Eukaryota</taxon>
        <taxon>Metazoa</taxon>
        <taxon>Ecdysozoa</taxon>
        <taxon>Nematoda</taxon>
        <taxon>Chromadorea</taxon>
        <taxon>Rhabditida</taxon>
        <taxon>Rhabditina</taxon>
        <taxon>Rhabditomorpha</taxon>
        <taxon>Strongyloidea</taxon>
        <taxon>Metastrongylidae</taxon>
        <taxon>Parelaphostrongylus</taxon>
    </lineage>
</organism>
<dbReference type="Proteomes" id="UP001196413">
    <property type="component" value="Unassembled WGS sequence"/>
</dbReference>